<name>A0AA47MXD0_MERPO</name>
<gene>
    <name evidence="3" type="ORF">N1851_012509</name>
    <name evidence="2" type="ORF">N1851_022104</name>
</gene>
<evidence type="ECO:0000313" key="3">
    <source>
        <dbReference type="EMBL" id="KAK0147819.1"/>
    </source>
</evidence>
<organism evidence="3 4">
    <name type="scientific">Merluccius polli</name>
    <name type="common">Benguela hake</name>
    <name type="synonym">Merluccius cadenati</name>
    <dbReference type="NCBI Taxonomy" id="89951"/>
    <lineage>
        <taxon>Eukaryota</taxon>
        <taxon>Metazoa</taxon>
        <taxon>Chordata</taxon>
        <taxon>Craniata</taxon>
        <taxon>Vertebrata</taxon>
        <taxon>Euteleostomi</taxon>
        <taxon>Actinopterygii</taxon>
        <taxon>Neopterygii</taxon>
        <taxon>Teleostei</taxon>
        <taxon>Neoteleostei</taxon>
        <taxon>Acanthomorphata</taxon>
        <taxon>Zeiogadaria</taxon>
        <taxon>Gadariae</taxon>
        <taxon>Gadiformes</taxon>
        <taxon>Gadoidei</taxon>
        <taxon>Merlucciidae</taxon>
        <taxon>Merluccius</taxon>
    </lineage>
</organism>
<protein>
    <recommendedName>
        <fullName evidence="1">Integrase core domain-containing protein</fullName>
    </recommendedName>
</protein>
<reference evidence="3" key="1">
    <citation type="journal article" date="2023" name="Front. Mar. Sci.">
        <title>A new Merluccius polli reference genome to investigate the effects of global change in West African waters.</title>
        <authorList>
            <person name="Mateo J.L."/>
            <person name="Blanco-Fernandez C."/>
            <person name="Garcia-Vazquez E."/>
            <person name="Machado-Schiaffino G."/>
        </authorList>
    </citation>
    <scope>NUCLEOTIDE SEQUENCE</scope>
    <source>
        <strain evidence="3">C29</strain>
        <tissue evidence="3">Fin</tissue>
    </source>
</reference>
<sequence length="349" mass="40448">MEYIEEYFRRGFTTNEMFDLLAVSHGVILSKRTLERCLSKKRFWRRKNKTDVVEVAAFIEQLESAGQCQGYRWMHQKCWLNGIVTDRETVRILLRLLDGEGVDLRSRNRLRRRVYHSCGPNYVWHIDGYDKLKPFGIAISGCIDGFSRKMIWVEAYKTNNDPKVIAGYFTDAVVNAGGCLPELDLLWGQKMAIASSQNTDSAIFGPSTGNQRIEQWWLTLRNNFLDKSVIQFCFLQTIQEDINGIVSTWNDHRIRQVHNSRSPHGRPSILHAVPQLYGGRDYLQNVDLEKVEVCLEECVFKDFPCDEDVFYICVDLMSEHNLTLTNVFETVNLDITLRQLINNDLGINH</sequence>
<dbReference type="EMBL" id="JAOPHQ010003999">
    <property type="protein sequence ID" value="KAK0140895.1"/>
    <property type="molecule type" value="Genomic_DNA"/>
</dbReference>
<feature type="domain" description="Integrase core" evidence="1">
    <location>
        <begin position="114"/>
        <end position="223"/>
    </location>
</feature>
<dbReference type="PANTHER" id="PTHR46791">
    <property type="entry name" value="EXPRESSED PROTEIN"/>
    <property type="match status" value="1"/>
</dbReference>
<dbReference type="InterPro" id="IPR058913">
    <property type="entry name" value="Integrase_dom_put"/>
</dbReference>
<dbReference type="PANTHER" id="PTHR46791:SF13">
    <property type="entry name" value="CLR5 DOMAIN-CONTAINING PROTEIN"/>
    <property type="match status" value="1"/>
</dbReference>
<proteinExistence type="predicted"/>
<keyword evidence="4" id="KW-1185">Reference proteome</keyword>
<evidence type="ECO:0000313" key="4">
    <source>
        <dbReference type="Proteomes" id="UP001174136"/>
    </source>
</evidence>
<dbReference type="Proteomes" id="UP001174136">
    <property type="component" value="Unassembled WGS sequence"/>
</dbReference>
<accession>A0AA47MXD0</accession>
<comment type="caution">
    <text evidence="3">The sequence shown here is derived from an EMBL/GenBank/DDBJ whole genome shotgun (WGS) entry which is preliminary data.</text>
</comment>
<dbReference type="Pfam" id="PF24764">
    <property type="entry name" value="rva_4"/>
    <property type="match status" value="1"/>
</dbReference>
<evidence type="ECO:0000259" key="1">
    <source>
        <dbReference type="Pfam" id="PF24764"/>
    </source>
</evidence>
<dbReference type="AlphaFoldDB" id="A0AA47MXD0"/>
<dbReference type="EMBL" id="JAOPHQ010002280">
    <property type="protein sequence ID" value="KAK0147819.1"/>
    <property type="molecule type" value="Genomic_DNA"/>
</dbReference>
<evidence type="ECO:0000313" key="2">
    <source>
        <dbReference type="EMBL" id="KAK0140895.1"/>
    </source>
</evidence>